<accession>X0WPJ7</accession>
<evidence type="ECO:0008006" key="2">
    <source>
        <dbReference type="Google" id="ProtNLM"/>
    </source>
</evidence>
<reference evidence="1" key="1">
    <citation type="journal article" date="2014" name="Front. Microbiol.">
        <title>High frequency of phylogenetically diverse reductive dehalogenase-homologous genes in deep subseafloor sedimentary metagenomes.</title>
        <authorList>
            <person name="Kawai M."/>
            <person name="Futagami T."/>
            <person name="Toyoda A."/>
            <person name="Takaki Y."/>
            <person name="Nishi S."/>
            <person name="Hori S."/>
            <person name="Arai W."/>
            <person name="Tsubouchi T."/>
            <person name="Morono Y."/>
            <person name="Uchiyama I."/>
            <person name="Ito T."/>
            <person name="Fujiyama A."/>
            <person name="Inagaki F."/>
            <person name="Takami H."/>
        </authorList>
    </citation>
    <scope>NUCLEOTIDE SEQUENCE</scope>
    <source>
        <strain evidence="1">Expedition CK06-06</strain>
    </source>
</reference>
<evidence type="ECO:0000313" key="1">
    <source>
        <dbReference type="EMBL" id="GAG14606.1"/>
    </source>
</evidence>
<gene>
    <name evidence="1" type="ORF">S01H1_57688</name>
</gene>
<comment type="caution">
    <text evidence="1">The sequence shown here is derived from an EMBL/GenBank/DDBJ whole genome shotgun (WGS) entry which is preliminary data.</text>
</comment>
<dbReference type="AlphaFoldDB" id="X0WPJ7"/>
<dbReference type="EMBL" id="BARS01037634">
    <property type="protein sequence ID" value="GAG14606.1"/>
    <property type="molecule type" value="Genomic_DNA"/>
</dbReference>
<sequence length="208" mass="25156">MKKPKLSFNQTEKAKDMLLHNSERYVANYFNVSRHCIRYNCYENLKKDFNKRSVKWAENNKIKHREYRRKSFLKTYIPKKKVSRFCSLENCNSPYWSKGYCQKHYAKLLRTGNLEYIFRYRNKICKIKNCKEETKNLGLCRIHFNESKRLNTNIKGKNNPNWKGGISIYPNHYEMKLNRKIKIKMTNNLCEICGEKGKHIHHKDFSKN</sequence>
<protein>
    <recommendedName>
        <fullName evidence="2">HNH nuclease domain-containing protein</fullName>
    </recommendedName>
</protein>
<organism evidence="1">
    <name type="scientific">marine sediment metagenome</name>
    <dbReference type="NCBI Taxonomy" id="412755"/>
    <lineage>
        <taxon>unclassified sequences</taxon>
        <taxon>metagenomes</taxon>
        <taxon>ecological metagenomes</taxon>
    </lineage>
</organism>
<name>X0WPJ7_9ZZZZ</name>
<feature type="non-terminal residue" evidence="1">
    <location>
        <position position="208"/>
    </location>
</feature>
<proteinExistence type="predicted"/>